<proteinExistence type="predicted"/>
<organism evidence="2 3">
    <name type="scientific">Candolleomyces eurysporus</name>
    <dbReference type="NCBI Taxonomy" id="2828524"/>
    <lineage>
        <taxon>Eukaryota</taxon>
        <taxon>Fungi</taxon>
        <taxon>Dikarya</taxon>
        <taxon>Basidiomycota</taxon>
        <taxon>Agaricomycotina</taxon>
        <taxon>Agaricomycetes</taxon>
        <taxon>Agaricomycetidae</taxon>
        <taxon>Agaricales</taxon>
        <taxon>Agaricineae</taxon>
        <taxon>Psathyrellaceae</taxon>
        <taxon>Candolleomyces</taxon>
    </lineage>
</organism>
<feature type="region of interest" description="Disordered" evidence="1">
    <location>
        <begin position="74"/>
        <end position="178"/>
    </location>
</feature>
<sequence>MWTKISMRVDQLLVICDIPRGAKVASSEYIKHLAKLYEEIEKTFDFINERAFPGFWPIRDMVIQKCANQRAYDSAKKRAKENGETVSQHRKRVQEGRSEDRAVSNSPSRSPSPLPSDPSADQDSHRSASPVPSTGSDVQHAVSPAKGKPKIAAKSDPAPDPASEDQEDDMYASEQQADNGLPPKFIRWAKCGPLIANIVFDAEQLKLPKEWANYQTEKDRACWEGVDDEMEEEIYGKGFPHVDWWLPYFEERFSSHEEFEIVWKEFCEDYLEVEDPRRARHKRPKKSKPPKREETPAPSADEDAYCSEPDPLSDLSSLPASPEPKKRQKLDKVRV</sequence>
<gene>
    <name evidence="2" type="ORF">H1R20_g13889</name>
</gene>
<reference evidence="2" key="1">
    <citation type="submission" date="2022-06" db="EMBL/GenBank/DDBJ databases">
        <title>Genome Sequence of Candolleomyces eurysporus.</title>
        <authorList>
            <person name="Buettner E."/>
        </authorList>
    </citation>
    <scope>NUCLEOTIDE SEQUENCE</scope>
    <source>
        <strain evidence="2">VTCC 930004</strain>
    </source>
</reference>
<evidence type="ECO:0000313" key="3">
    <source>
        <dbReference type="Proteomes" id="UP001140091"/>
    </source>
</evidence>
<name>A0A9W8IV11_9AGAR</name>
<dbReference type="Proteomes" id="UP001140091">
    <property type="component" value="Unassembled WGS sequence"/>
</dbReference>
<feature type="region of interest" description="Disordered" evidence="1">
    <location>
        <begin position="278"/>
        <end position="335"/>
    </location>
</feature>
<feature type="non-terminal residue" evidence="2">
    <location>
        <position position="1"/>
    </location>
</feature>
<keyword evidence="3" id="KW-1185">Reference proteome</keyword>
<comment type="caution">
    <text evidence="2">The sequence shown here is derived from an EMBL/GenBank/DDBJ whole genome shotgun (WGS) entry which is preliminary data.</text>
</comment>
<evidence type="ECO:0000256" key="1">
    <source>
        <dbReference type="SAM" id="MobiDB-lite"/>
    </source>
</evidence>
<feature type="compositionally biased region" description="Basic and acidic residues" evidence="1">
    <location>
        <begin position="93"/>
        <end position="102"/>
    </location>
</feature>
<dbReference type="AlphaFoldDB" id="A0A9W8IV11"/>
<feature type="compositionally biased region" description="Low complexity" evidence="1">
    <location>
        <begin position="307"/>
        <end position="320"/>
    </location>
</feature>
<feature type="compositionally biased region" description="Acidic residues" evidence="1">
    <location>
        <begin position="162"/>
        <end position="171"/>
    </location>
</feature>
<dbReference type="EMBL" id="JANBPK010001391">
    <property type="protein sequence ID" value="KAJ2923205.1"/>
    <property type="molecule type" value="Genomic_DNA"/>
</dbReference>
<evidence type="ECO:0000313" key="2">
    <source>
        <dbReference type="EMBL" id="KAJ2923205.1"/>
    </source>
</evidence>
<accession>A0A9W8IV11</accession>
<feature type="compositionally biased region" description="Basic residues" evidence="1">
    <location>
        <begin position="278"/>
        <end position="289"/>
    </location>
</feature>
<feature type="compositionally biased region" description="Basic and acidic residues" evidence="1">
    <location>
        <begin position="74"/>
        <end position="83"/>
    </location>
</feature>
<protein>
    <submittedName>
        <fullName evidence="2">Uncharacterized protein</fullName>
    </submittedName>
</protein>